<feature type="compositionally biased region" description="Low complexity" evidence="5">
    <location>
        <begin position="441"/>
        <end position="482"/>
    </location>
</feature>
<evidence type="ECO:0000256" key="6">
    <source>
        <dbReference type="SAM" id="Phobius"/>
    </source>
</evidence>
<evidence type="ECO:0000256" key="3">
    <source>
        <dbReference type="ARBA" id="ARBA00022729"/>
    </source>
</evidence>
<reference evidence="8 9" key="1">
    <citation type="submission" date="2024-02" db="EMBL/GenBank/DDBJ databases">
        <title>Chromosome-scale genome assembly of the rough periwinkle Littorina saxatilis.</title>
        <authorList>
            <person name="De Jode A."/>
            <person name="Faria R."/>
            <person name="Formenti G."/>
            <person name="Sims Y."/>
            <person name="Smith T.P."/>
            <person name="Tracey A."/>
            <person name="Wood J.M.D."/>
            <person name="Zagrodzka Z.B."/>
            <person name="Johannesson K."/>
            <person name="Butlin R.K."/>
            <person name="Leder E.H."/>
        </authorList>
    </citation>
    <scope>NUCLEOTIDE SEQUENCE [LARGE SCALE GENOMIC DNA]</scope>
    <source>
        <strain evidence="8">Snail1</strain>
        <tissue evidence="8">Muscle</tissue>
    </source>
</reference>
<proteinExistence type="predicted"/>
<evidence type="ECO:0000313" key="9">
    <source>
        <dbReference type="Proteomes" id="UP001374579"/>
    </source>
</evidence>
<evidence type="ECO:0000256" key="4">
    <source>
        <dbReference type="ARBA" id="ARBA00022989"/>
    </source>
</evidence>
<protein>
    <submittedName>
        <fullName evidence="8">Uncharacterized protein</fullName>
    </submittedName>
</protein>
<dbReference type="InterPro" id="IPR031152">
    <property type="entry name" value="PLXDC"/>
</dbReference>
<feature type="compositionally biased region" description="Low complexity" evidence="5">
    <location>
        <begin position="91"/>
        <end position="123"/>
    </location>
</feature>
<evidence type="ECO:0000256" key="7">
    <source>
        <dbReference type="SAM" id="SignalP"/>
    </source>
</evidence>
<comment type="subcellular location">
    <subcellularLocation>
        <location evidence="1">Membrane</location>
        <topology evidence="1">Single-pass type I membrane protein</topology>
    </subcellularLocation>
</comment>
<evidence type="ECO:0000256" key="2">
    <source>
        <dbReference type="ARBA" id="ARBA00022692"/>
    </source>
</evidence>
<dbReference type="Proteomes" id="UP001374579">
    <property type="component" value="Unassembled WGS sequence"/>
</dbReference>
<sequence length="633" mass="68560">MAKNGCVCYSTACVVILALILPSSDSTNSRDVGVEYSVAGINRDYRTEVKSLSDAHLWRVRRQAPGEANGTSSENGSAPTPAGVTMPPVDPTTTARPPATTRAPATTQRPPATTTPTPTTIRPPQTPAPQTPAPTPTTMRPPQTPAPQTPAPQTPEPQTQRPGGTTESPIIVKDNHNYYTSAIFPGYADQYFIELDNPSSQGTLNSGHRLAVTIALPFKFRFYGHNITNITVATGGFIYMSPFLHQWLTATQYIAPLMANFETSASTDSNIFYKQVGEEFIIEWHNVFLKDQTTAGVFVFQTKLKSDGTITFVYKSLPIPVSNISSSNHPVKIGLSDAFYNDTFLPEYGIKRRTIIEYHRVPILKEQVEEGTVIVLSPLPTCNVITDCGTCAQHSNVKFDCKWCNRVSRCSDGLDWYRQDWEKKGCKSSGVADISQCNATTTANTSTNTPTQSPQNPTTTVNTSTNPPTPATQNPTTTKPKTTQPPRPALTSSQAHTPTTTSVPKQVPTTHSTHPHPPKPTTEPTESSQTTPNAKSVNASASKDACRNSNDGSCDSGSKNGSVAAIIAVVLILVVLFGSAAIWVFYAYTHPTSPSGMWLMEHRPSQMKAKLASMKFWKKSTPAGTKYACETEA</sequence>
<keyword evidence="4 6" id="KW-1133">Transmembrane helix</keyword>
<dbReference type="PANTHER" id="PTHR13055">
    <property type="entry name" value="TUMOR ENDOTHELIAL MARKER 7 RELATED"/>
    <property type="match status" value="1"/>
</dbReference>
<feature type="region of interest" description="Disordered" evidence="5">
    <location>
        <begin position="64"/>
        <end position="171"/>
    </location>
</feature>
<feature type="compositionally biased region" description="Pro residues" evidence="5">
    <location>
        <begin position="124"/>
        <end position="135"/>
    </location>
</feature>
<dbReference type="EMBL" id="JBAMIC010000003">
    <property type="protein sequence ID" value="KAK7110813.1"/>
    <property type="molecule type" value="Genomic_DNA"/>
</dbReference>
<evidence type="ECO:0000256" key="5">
    <source>
        <dbReference type="SAM" id="MobiDB-lite"/>
    </source>
</evidence>
<dbReference type="AlphaFoldDB" id="A0AAN9BRL2"/>
<feature type="chain" id="PRO_5043017299" evidence="7">
    <location>
        <begin position="27"/>
        <end position="633"/>
    </location>
</feature>
<feature type="region of interest" description="Disordered" evidence="5">
    <location>
        <begin position="441"/>
        <end position="558"/>
    </location>
</feature>
<feature type="compositionally biased region" description="Pro residues" evidence="5">
    <location>
        <begin position="142"/>
        <end position="155"/>
    </location>
</feature>
<feature type="compositionally biased region" description="Polar residues" evidence="5">
    <location>
        <begin position="533"/>
        <end position="558"/>
    </location>
</feature>
<evidence type="ECO:0000256" key="1">
    <source>
        <dbReference type="ARBA" id="ARBA00004479"/>
    </source>
</evidence>
<keyword evidence="6" id="KW-0472">Membrane</keyword>
<feature type="compositionally biased region" description="Polar residues" evidence="5">
    <location>
        <begin position="490"/>
        <end position="504"/>
    </location>
</feature>
<keyword evidence="2 6" id="KW-0812">Transmembrane</keyword>
<comment type="caution">
    <text evidence="8">The sequence shown here is derived from an EMBL/GenBank/DDBJ whole genome shotgun (WGS) entry which is preliminary data.</text>
</comment>
<evidence type="ECO:0000313" key="8">
    <source>
        <dbReference type="EMBL" id="KAK7110813.1"/>
    </source>
</evidence>
<dbReference type="PRINTS" id="PR01217">
    <property type="entry name" value="PRICHEXTENSN"/>
</dbReference>
<dbReference type="PANTHER" id="PTHR13055:SF12">
    <property type="entry name" value="LD40707P"/>
    <property type="match status" value="1"/>
</dbReference>
<accession>A0AAN9BRL2</accession>
<keyword evidence="3 7" id="KW-0732">Signal</keyword>
<organism evidence="8 9">
    <name type="scientific">Littorina saxatilis</name>
    <dbReference type="NCBI Taxonomy" id="31220"/>
    <lineage>
        <taxon>Eukaryota</taxon>
        <taxon>Metazoa</taxon>
        <taxon>Spiralia</taxon>
        <taxon>Lophotrochozoa</taxon>
        <taxon>Mollusca</taxon>
        <taxon>Gastropoda</taxon>
        <taxon>Caenogastropoda</taxon>
        <taxon>Littorinimorpha</taxon>
        <taxon>Littorinoidea</taxon>
        <taxon>Littorinidae</taxon>
        <taxon>Littorina</taxon>
    </lineage>
</organism>
<feature type="transmembrane region" description="Helical" evidence="6">
    <location>
        <begin position="563"/>
        <end position="588"/>
    </location>
</feature>
<dbReference type="GO" id="GO:0016020">
    <property type="term" value="C:membrane"/>
    <property type="evidence" value="ECO:0007669"/>
    <property type="project" value="UniProtKB-SubCell"/>
</dbReference>
<feature type="compositionally biased region" description="Low complexity" evidence="5">
    <location>
        <begin position="522"/>
        <end position="532"/>
    </location>
</feature>
<gene>
    <name evidence="8" type="ORF">V1264_014630</name>
</gene>
<name>A0AAN9BRL2_9CAEN</name>
<keyword evidence="9" id="KW-1185">Reference proteome</keyword>
<feature type="signal peptide" evidence="7">
    <location>
        <begin position="1"/>
        <end position="26"/>
    </location>
</feature>
<feature type="compositionally biased region" description="Polar residues" evidence="5">
    <location>
        <begin position="69"/>
        <end position="78"/>
    </location>
</feature>